<evidence type="ECO:0000256" key="1">
    <source>
        <dbReference type="ARBA" id="ARBA00022676"/>
    </source>
</evidence>
<dbReference type="AlphaFoldDB" id="A0A6B3RW56"/>
<keyword evidence="1" id="KW-0328">Glycosyltransferase</keyword>
<dbReference type="InterPro" id="IPR049625">
    <property type="entry name" value="Glyco_transf_61_cat"/>
</dbReference>
<name>A0A6B3RW56_9RHOB</name>
<protein>
    <submittedName>
        <fullName evidence="5">Glycosyltransferase family 61 protein</fullName>
    </submittedName>
</protein>
<organism evidence="5 6">
    <name type="scientific">Pseudotabrizicola algicola</name>
    <dbReference type="NCBI Taxonomy" id="2709381"/>
    <lineage>
        <taxon>Bacteria</taxon>
        <taxon>Pseudomonadati</taxon>
        <taxon>Pseudomonadota</taxon>
        <taxon>Alphaproteobacteria</taxon>
        <taxon>Rhodobacterales</taxon>
        <taxon>Paracoccaceae</taxon>
        <taxon>Pseudotabrizicola</taxon>
    </lineage>
</organism>
<dbReference type="PANTHER" id="PTHR20961">
    <property type="entry name" value="GLYCOSYLTRANSFERASE"/>
    <property type="match status" value="1"/>
</dbReference>
<keyword evidence="3" id="KW-0325">Glycoprotein</keyword>
<dbReference type="Proteomes" id="UP000481421">
    <property type="component" value="Unassembled WGS sequence"/>
</dbReference>
<dbReference type="InterPro" id="IPR007657">
    <property type="entry name" value="Glycosyltransferase_61"/>
</dbReference>
<dbReference type="PANTHER" id="PTHR20961:SF150">
    <property type="entry name" value="GLYCOSYLTRANSFERASE FAMILY 61 PROTEIN"/>
    <property type="match status" value="1"/>
</dbReference>
<evidence type="ECO:0000313" key="6">
    <source>
        <dbReference type="Proteomes" id="UP000481421"/>
    </source>
</evidence>
<keyword evidence="2 5" id="KW-0808">Transferase</keyword>
<evidence type="ECO:0000256" key="2">
    <source>
        <dbReference type="ARBA" id="ARBA00022679"/>
    </source>
</evidence>
<feature type="domain" description="Glycosyltransferase 61 catalytic" evidence="4">
    <location>
        <begin position="162"/>
        <end position="376"/>
    </location>
</feature>
<evidence type="ECO:0000313" key="5">
    <source>
        <dbReference type="EMBL" id="NEX48085.1"/>
    </source>
</evidence>
<reference evidence="5 6" key="1">
    <citation type="submission" date="2020-02" db="EMBL/GenBank/DDBJ databases">
        <title>Rhodobacter algicola sp. nov., isolated from microalga culture.</title>
        <authorList>
            <person name="Park C.-Y."/>
        </authorList>
    </citation>
    <scope>NUCLEOTIDE SEQUENCE [LARGE SCALE GENOMIC DNA]</scope>
    <source>
        <strain evidence="5 6">ETT8</strain>
    </source>
</reference>
<evidence type="ECO:0000256" key="3">
    <source>
        <dbReference type="ARBA" id="ARBA00023180"/>
    </source>
</evidence>
<comment type="caution">
    <text evidence="5">The sequence shown here is derived from an EMBL/GenBank/DDBJ whole genome shotgun (WGS) entry which is preliminary data.</text>
</comment>
<dbReference type="GO" id="GO:0016757">
    <property type="term" value="F:glycosyltransferase activity"/>
    <property type="evidence" value="ECO:0007669"/>
    <property type="project" value="UniProtKB-KW"/>
</dbReference>
<dbReference type="RefSeq" id="WP_164614441.1">
    <property type="nucleotide sequence ID" value="NZ_JAAIKE010000007.1"/>
</dbReference>
<dbReference type="Pfam" id="PF04577">
    <property type="entry name" value="Glyco_transf_61"/>
    <property type="match status" value="1"/>
</dbReference>
<proteinExistence type="predicted"/>
<evidence type="ECO:0000259" key="4">
    <source>
        <dbReference type="Pfam" id="PF04577"/>
    </source>
</evidence>
<accession>A0A6B3RW56</accession>
<gene>
    <name evidence="5" type="ORF">G3572_17890</name>
</gene>
<dbReference type="EMBL" id="JAAIKE010000007">
    <property type="protein sequence ID" value="NEX48085.1"/>
    <property type="molecule type" value="Genomic_DNA"/>
</dbReference>
<sequence length="571" mass="63938">MRNQIDHSGEPVALFLDPARDAGVGFLTPPPFWWRLRDASQIDAFAASADEGMNARIEAHVRQVKRHRSFNQVIEFPVVATLLERAEFRKSYTMAHGKALLNGAAGARLMNRFDWERGEDASASLSAYFAACQAANDVARLPVADMPQDADFALGCRNTFNYFHFLTETLPQLTVLDEIEFQGRIFLHFPNHPEKTRPFVLGFIRALFPELADRLVLERAPRDYPRVLTAFSFQWAYFQFPSQVVGSLDPLAPSDLSWHGHTGSRTTRAVLAMNSVESSLLSLRARGLAAVEHRAFDHLPKRVYICRKTGEARDRKLRGEAALLELLTVFGFEAVALEDLSPLDQIALMARAEIVVTAHGAGLANMVFANRDATVIEIGTLQTAQIRWGDFWPAAHVSGCRYVSFVADHDCDNPLEVPDFNLVGLVPVHLSERGLGRLMAFVATLCGHAPRLDRAEDVARLAMQLLRAGHVERADAVLERHRDMQHGHAGLCLAQADVHKARGEWGAELIALYEARQADPSRWQTLAQVLWCARRLNKVEVQVWAIRVLQAEFPDRIAELAKGRDWVQQLL</sequence>
<keyword evidence="6" id="KW-1185">Reference proteome</keyword>